<protein>
    <submittedName>
        <fullName evidence="1">Putative LOC101743068 [Bombyx mori]</fullName>
    </submittedName>
</protein>
<name>A0A0K2U9T1_LEPSM</name>
<reference evidence="1" key="1">
    <citation type="submission" date="2014-05" db="EMBL/GenBank/DDBJ databases">
        <authorList>
            <person name="Chronopoulou M."/>
        </authorList>
    </citation>
    <scope>NUCLEOTIDE SEQUENCE</scope>
    <source>
        <tissue evidence="1">Whole organism</tissue>
    </source>
</reference>
<organism evidence="1">
    <name type="scientific">Lepeophtheirus salmonis</name>
    <name type="common">Salmon louse</name>
    <name type="synonym">Caligus salmonis</name>
    <dbReference type="NCBI Taxonomy" id="72036"/>
    <lineage>
        <taxon>Eukaryota</taxon>
        <taxon>Metazoa</taxon>
        <taxon>Ecdysozoa</taxon>
        <taxon>Arthropoda</taxon>
        <taxon>Crustacea</taxon>
        <taxon>Multicrustacea</taxon>
        <taxon>Hexanauplia</taxon>
        <taxon>Copepoda</taxon>
        <taxon>Siphonostomatoida</taxon>
        <taxon>Caligidae</taxon>
        <taxon>Lepeophtheirus</taxon>
    </lineage>
</organism>
<evidence type="ECO:0000313" key="1">
    <source>
        <dbReference type="EMBL" id="CDW34722.1"/>
    </source>
</evidence>
<proteinExistence type="predicted"/>
<dbReference type="EMBL" id="HACA01017361">
    <property type="protein sequence ID" value="CDW34722.1"/>
    <property type="molecule type" value="Transcribed_RNA"/>
</dbReference>
<dbReference type="AlphaFoldDB" id="A0A0K2U9T1"/>
<sequence>MDTCLEEMEIGRKKVTNIFFADDCPVILSEKKNITEKASKLYNILGKFQKKFGMKINISKSQLITNMSTLPHTLKLFKLVEPDIVVGNPISFRDTVAENIERVNKNIYGSIQEIGKYRLTILDRIKCWNMVVIPRVNHILRSTAYN</sequence>
<accession>A0A0K2U9T1</accession>